<dbReference type="PANTHER" id="PTHR45418:SF1">
    <property type="entry name" value="CANCER_TESTIS ANTIGEN 55"/>
    <property type="match status" value="1"/>
</dbReference>
<dbReference type="GO" id="GO:0005737">
    <property type="term" value="C:cytoplasm"/>
    <property type="evidence" value="ECO:0007669"/>
    <property type="project" value="UniProtKB-SubCell"/>
</dbReference>
<keyword evidence="9" id="KW-0943">RNA-mediated gene silencing</keyword>
<protein>
    <recommendedName>
        <fullName evidence="3">RNA helicase</fullName>
        <ecNumber evidence="3">3.6.4.13</ecNumber>
    </recommendedName>
</protein>
<dbReference type="GO" id="GO:0016787">
    <property type="term" value="F:hydrolase activity"/>
    <property type="evidence" value="ECO:0007669"/>
    <property type="project" value="UniProtKB-KW"/>
</dbReference>
<feature type="domain" description="DNA2/NAM7 helicase helicase" evidence="12">
    <location>
        <begin position="572"/>
        <end position="640"/>
    </location>
</feature>
<evidence type="ECO:0000256" key="2">
    <source>
        <dbReference type="ARBA" id="ARBA00005601"/>
    </source>
</evidence>
<organism evidence="15 16">
    <name type="scientific">Rhodotorula diobovata</name>
    <dbReference type="NCBI Taxonomy" id="5288"/>
    <lineage>
        <taxon>Eukaryota</taxon>
        <taxon>Fungi</taxon>
        <taxon>Dikarya</taxon>
        <taxon>Basidiomycota</taxon>
        <taxon>Pucciniomycotina</taxon>
        <taxon>Microbotryomycetes</taxon>
        <taxon>Sporidiobolales</taxon>
        <taxon>Sporidiobolaceae</taxon>
        <taxon>Rhodotorula</taxon>
    </lineage>
</organism>
<dbReference type="Pfam" id="PF21634">
    <property type="entry name" value="MOV-10_beta-barrel"/>
    <property type="match status" value="1"/>
</dbReference>
<keyword evidence="16" id="KW-1185">Reference proteome</keyword>
<name>A0A5C5G1T9_9BASI</name>
<dbReference type="GO" id="GO:0032574">
    <property type="term" value="F:5'-3' RNA helicase activity"/>
    <property type="evidence" value="ECO:0007669"/>
    <property type="project" value="InterPro"/>
</dbReference>
<dbReference type="EMBL" id="SOZI01000016">
    <property type="protein sequence ID" value="TNY23067.1"/>
    <property type="molecule type" value="Genomic_DNA"/>
</dbReference>
<dbReference type="GO" id="GO:0003723">
    <property type="term" value="F:RNA binding"/>
    <property type="evidence" value="ECO:0007669"/>
    <property type="project" value="InterPro"/>
</dbReference>
<dbReference type="CDD" id="cd18038">
    <property type="entry name" value="DEXXQc_Helz-like"/>
    <property type="match status" value="1"/>
</dbReference>
<comment type="catalytic activity">
    <reaction evidence="10">
        <text>ATP + H2O = ADP + phosphate + H(+)</text>
        <dbReference type="Rhea" id="RHEA:13065"/>
        <dbReference type="ChEBI" id="CHEBI:15377"/>
        <dbReference type="ChEBI" id="CHEBI:15378"/>
        <dbReference type="ChEBI" id="CHEBI:30616"/>
        <dbReference type="ChEBI" id="CHEBI:43474"/>
        <dbReference type="ChEBI" id="CHEBI:456216"/>
        <dbReference type="EC" id="3.6.4.13"/>
    </reaction>
</comment>
<evidence type="ECO:0000313" key="15">
    <source>
        <dbReference type="EMBL" id="TNY23067.1"/>
    </source>
</evidence>
<sequence length="920" mass="100968">MNGSPLLCTTCRVVLVAQADYDNHCRSEGHLRRQAEGPAVAPHLPPGFVHCSTCPAIVPAPIWAGHAAGKKHQAKLRFERYQAAAEQAKGPRHGVELLPKDGLDFGLVEFKAFTSATEHSKVAKLVIIKTGSLACRVTKVEFASPQVGSRQRFTASDKKLKIKSNSERTLQVHFHPRNEAGSFSDDLLLSVQTTPVQGAPVHFVLRCPLRGKVGCGKHIQDFSAKQPYVDKKDRQRRPRAHDVVPAPGLGGASLYIRPLDSLRISDALRALVKDEERPLALRLAHFQRAFLPQEFSPTTFARHWSTLLKVERVQEELDAHSYDLDSVLLSRSGTSKLFFLAVPGLAEKRPSVMRGDVVNVRVAGTSEKWYQGRVVEVRLNDIGLRFARFNPSPSARFDVQFVPPPTTTRRELTALSHATAPAALLFPSQTPSDYPPRRAMHEQAAQPDFFDRALESNPEQRDAVISIVHATSGAAPFVLFGPPGTGKTTTLAEGIKQLFAFGSSKILVTAPSNAAADLFCTKLGFAPPDLFRLNAPSRFVASVPDGVRRYSLVGHDEHGECFVIPTKADFEKYRVVVATCLSAFMLFDRGLGDGWFSHIIIDEAGQATEPEAFVPLSLAGPQTRVVLAGDPKQLGPIIRSPFAERGGLDVSLLERLMAMPIYSDSSMRGISHVKLLWYESELRACASRSVTNRVSTWSGWPEGAAHDFPVLFHAVRGEDEREGTNPSFFNVAEVTLVAAYVDALLHQREGLDLEEKDIGIISPYRSQVQKIRKAVNRPSLDVGSVEQLQGQERPVIIISTVRSNDSYLAHDARFSLGFIAHPKRLNVALTRAQAALIVVGNPEVLALDSNWRKFLCFCHDHGAWAGEEWDAESAKREGFDPVGTARDRMDELTRTLAGMGLGEDDGEGSWTSGGNSSNED</sequence>
<feature type="domain" description="DNA2/NAM7 helicase-like C-terminal" evidence="13">
    <location>
        <begin position="676"/>
        <end position="842"/>
    </location>
</feature>
<evidence type="ECO:0000256" key="11">
    <source>
        <dbReference type="SAM" id="MobiDB-lite"/>
    </source>
</evidence>
<keyword evidence="5" id="KW-0547">Nucleotide-binding</keyword>
<dbReference type="InterPro" id="IPR047187">
    <property type="entry name" value="SF1_C_Upf1"/>
</dbReference>
<dbReference type="STRING" id="5288.A0A5C5G1T9"/>
<evidence type="ECO:0000259" key="13">
    <source>
        <dbReference type="Pfam" id="PF13087"/>
    </source>
</evidence>
<dbReference type="GO" id="GO:0031047">
    <property type="term" value="P:regulatory ncRNA-mediated gene silencing"/>
    <property type="evidence" value="ECO:0007669"/>
    <property type="project" value="UniProtKB-KW"/>
</dbReference>
<evidence type="ECO:0000256" key="4">
    <source>
        <dbReference type="ARBA" id="ARBA00022490"/>
    </source>
</evidence>
<proteinExistence type="inferred from homology"/>
<dbReference type="Pfam" id="PF13086">
    <property type="entry name" value="AAA_11"/>
    <property type="match status" value="2"/>
</dbReference>
<evidence type="ECO:0000259" key="14">
    <source>
        <dbReference type="Pfam" id="PF21634"/>
    </source>
</evidence>
<keyword evidence="4" id="KW-0963">Cytoplasm</keyword>
<dbReference type="InterPro" id="IPR026122">
    <property type="entry name" value="MOV-10/SDE3_DEXXQ/H-box"/>
</dbReference>
<dbReference type="InterPro" id="IPR041679">
    <property type="entry name" value="DNA2/NAM7-like_C"/>
</dbReference>
<dbReference type="PANTHER" id="PTHR45418">
    <property type="entry name" value="CANCER/TESTIS ANTIGEN 55"/>
    <property type="match status" value="1"/>
</dbReference>
<evidence type="ECO:0000256" key="1">
    <source>
        <dbReference type="ARBA" id="ARBA00004496"/>
    </source>
</evidence>
<comment type="subcellular location">
    <subcellularLocation>
        <location evidence="1">Cytoplasm</location>
    </subcellularLocation>
</comment>
<evidence type="ECO:0000259" key="12">
    <source>
        <dbReference type="Pfam" id="PF13086"/>
    </source>
</evidence>
<comment type="caution">
    <text evidence="15">The sequence shown here is derived from an EMBL/GenBank/DDBJ whole genome shotgun (WGS) entry which is preliminary data.</text>
</comment>
<dbReference type="SUPFAM" id="SSF52540">
    <property type="entry name" value="P-loop containing nucleoside triphosphate hydrolases"/>
    <property type="match status" value="1"/>
</dbReference>
<dbReference type="Gene3D" id="3.40.50.300">
    <property type="entry name" value="P-loop containing nucleotide triphosphate hydrolases"/>
    <property type="match status" value="2"/>
</dbReference>
<evidence type="ECO:0000256" key="9">
    <source>
        <dbReference type="ARBA" id="ARBA00023158"/>
    </source>
</evidence>
<dbReference type="GO" id="GO:0005524">
    <property type="term" value="F:ATP binding"/>
    <property type="evidence" value="ECO:0007669"/>
    <property type="project" value="UniProtKB-KW"/>
</dbReference>
<dbReference type="CDD" id="cd18808">
    <property type="entry name" value="SF1_C_Upf1"/>
    <property type="match status" value="1"/>
</dbReference>
<feature type="domain" description="Helicase MOV-10-like beta-barrel" evidence="14">
    <location>
        <begin position="322"/>
        <end position="401"/>
    </location>
</feature>
<dbReference type="AlphaFoldDB" id="A0A5C5G1T9"/>
<keyword evidence="6 15" id="KW-0378">Hydrolase</keyword>
<feature type="domain" description="DNA2/NAM7 helicase helicase" evidence="12">
    <location>
        <begin position="456"/>
        <end position="523"/>
    </location>
</feature>
<evidence type="ECO:0000256" key="7">
    <source>
        <dbReference type="ARBA" id="ARBA00022806"/>
    </source>
</evidence>
<keyword evidence="7" id="KW-0347">Helicase</keyword>
<dbReference type="Pfam" id="PF13087">
    <property type="entry name" value="AAA_12"/>
    <property type="match status" value="1"/>
</dbReference>
<dbReference type="InterPro" id="IPR049080">
    <property type="entry name" value="MOV-10-like_beta-barrel"/>
</dbReference>
<evidence type="ECO:0000313" key="16">
    <source>
        <dbReference type="Proteomes" id="UP000311382"/>
    </source>
</evidence>
<dbReference type="EC" id="3.6.4.13" evidence="3"/>
<accession>A0A5C5G1T9</accession>
<evidence type="ECO:0000256" key="3">
    <source>
        <dbReference type="ARBA" id="ARBA00012552"/>
    </source>
</evidence>
<feature type="compositionally biased region" description="Polar residues" evidence="11">
    <location>
        <begin position="909"/>
        <end position="920"/>
    </location>
</feature>
<reference evidence="15 16" key="1">
    <citation type="submission" date="2019-03" db="EMBL/GenBank/DDBJ databases">
        <title>Rhodosporidium diobovatum UCD-FST 08-225 genome sequencing, assembly, and annotation.</title>
        <authorList>
            <person name="Fakankun I.U."/>
            <person name="Fristensky B."/>
            <person name="Levin D.B."/>
        </authorList>
    </citation>
    <scope>NUCLEOTIDE SEQUENCE [LARGE SCALE GENOMIC DNA]</scope>
    <source>
        <strain evidence="15 16">UCD-FST 08-225</strain>
    </source>
</reference>
<evidence type="ECO:0000256" key="6">
    <source>
        <dbReference type="ARBA" id="ARBA00022801"/>
    </source>
</evidence>
<evidence type="ECO:0000256" key="8">
    <source>
        <dbReference type="ARBA" id="ARBA00022840"/>
    </source>
</evidence>
<keyword evidence="8" id="KW-0067">ATP-binding</keyword>
<evidence type="ECO:0000256" key="10">
    <source>
        <dbReference type="ARBA" id="ARBA00047984"/>
    </source>
</evidence>
<evidence type="ECO:0000256" key="5">
    <source>
        <dbReference type="ARBA" id="ARBA00022741"/>
    </source>
</evidence>
<dbReference type="OrthoDB" id="6513042at2759"/>
<feature type="region of interest" description="Disordered" evidence="11">
    <location>
        <begin position="897"/>
        <end position="920"/>
    </location>
</feature>
<gene>
    <name evidence="15" type="ORF">DMC30DRAFT_444719</name>
</gene>
<dbReference type="Proteomes" id="UP000311382">
    <property type="component" value="Unassembled WGS sequence"/>
</dbReference>
<comment type="similarity">
    <text evidence="2">Belongs to the DNA2/NAM7 helicase family. SDE3 subfamily.</text>
</comment>
<dbReference type="InterPro" id="IPR027417">
    <property type="entry name" value="P-loop_NTPase"/>
</dbReference>
<dbReference type="InterPro" id="IPR041677">
    <property type="entry name" value="DNA2/NAM7_AAA_11"/>
</dbReference>